<sequence length="253" mass="25174">MTTRFADKVVLVTGATSGVGKAVAVRVAAEGAAVVLGARGAEAGEKTAAEIRAAGGRAVFVPADVTNEADVARLTRTALDEFGRLDAAFNNVGAVTAAGAVQDIDTGDWHSEIGLNLTSVFYGLRHQVPAIAAAGGGAILNNASNLGAVGMATVAPYVAAKHGVVGLTKAVALEGAEHGVRVNAVLSGAVDTPAFRSSMGATAEGEAAVTALHPLGRISTAEEIATFCAFLLSDESAFVTGAALSIDGGYTAR</sequence>
<organism evidence="3 4">
    <name type="scientific">Nocardia donostiensis</name>
    <dbReference type="NCBI Taxonomy" id="1538463"/>
    <lineage>
        <taxon>Bacteria</taxon>
        <taxon>Bacillati</taxon>
        <taxon>Actinomycetota</taxon>
        <taxon>Actinomycetes</taxon>
        <taxon>Mycobacteriales</taxon>
        <taxon>Nocardiaceae</taxon>
        <taxon>Nocardia</taxon>
    </lineage>
</organism>
<evidence type="ECO:0000313" key="3">
    <source>
        <dbReference type="EMBL" id="ONM48560.1"/>
    </source>
</evidence>
<dbReference type="FunFam" id="3.40.50.720:FF:000084">
    <property type="entry name" value="Short-chain dehydrogenase reductase"/>
    <property type="match status" value="1"/>
</dbReference>
<evidence type="ECO:0000256" key="1">
    <source>
        <dbReference type="ARBA" id="ARBA00006484"/>
    </source>
</evidence>
<dbReference type="EMBL" id="MUMY01000008">
    <property type="protein sequence ID" value="ONM48560.1"/>
    <property type="molecule type" value="Genomic_DNA"/>
</dbReference>
<dbReference type="SUPFAM" id="SSF51735">
    <property type="entry name" value="NAD(P)-binding Rossmann-fold domains"/>
    <property type="match status" value="1"/>
</dbReference>
<keyword evidence="4" id="KW-1185">Reference proteome</keyword>
<dbReference type="STRING" id="1538463.B0T36_03570"/>
<keyword evidence="2" id="KW-0560">Oxidoreductase</keyword>
<dbReference type="PRINTS" id="PR00081">
    <property type="entry name" value="GDHRDH"/>
</dbReference>
<protein>
    <submittedName>
        <fullName evidence="3">Short-chain dehydrogenase</fullName>
    </submittedName>
</protein>
<comment type="caution">
    <text evidence="3">The sequence shown here is derived from an EMBL/GenBank/DDBJ whole genome shotgun (WGS) entry which is preliminary data.</text>
</comment>
<name>A0A1W0B2W9_9NOCA</name>
<dbReference type="Pfam" id="PF13561">
    <property type="entry name" value="adh_short_C2"/>
    <property type="match status" value="1"/>
</dbReference>
<dbReference type="GO" id="GO:0016491">
    <property type="term" value="F:oxidoreductase activity"/>
    <property type="evidence" value="ECO:0007669"/>
    <property type="project" value="UniProtKB-KW"/>
</dbReference>
<evidence type="ECO:0000256" key="2">
    <source>
        <dbReference type="ARBA" id="ARBA00023002"/>
    </source>
</evidence>
<evidence type="ECO:0000313" key="4">
    <source>
        <dbReference type="Proteomes" id="UP000188836"/>
    </source>
</evidence>
<dbReference type="AlphaFoldDB" id="A0A1W0B2W9"/>
<proteinExistence type="inferred from homology"/>
<dbReference type="PANTHER" id="PTHR24321:SF8">
    <property type="entry name" value="ESTRADIOL 17-BETA-DEHYDROGENASE 8-RELATED"/>
    <property type="match status" value="1"/>
</dbReference>
<gene>
    <name evidence="3" type="ORF">B0T46_10885</name>
</gene>
<reference evidence="3 4" key="1">
    <citation type="journal article" date="2016" name="Antonie Van Leeuwenhoek">
        <title>Nocardia donostiensis sp. nov., isolated from human respiratory specimens.</title>
        <authorList>
            <person name="Ercibengoa M."/>
            <person name="Bell M."/>
            <person name="Marimon J.M."/>
            <person name="Humrighouse B."/>
            <person name="Klenk H.P."/>
            <person name="Potter G."/>
            <person name="Perez-Trallero E."/>
        </authorList>
    </citation>
    <scope>NUCLEOTIDE SEQUENCE [LARGE SCALE GENOMIC DNA]</scope>
    <source>
        <strain evidence="3 4">X1655</strain>
    </source>
</reference>
<comment type="similarity">
    <text evidence="1">Belongs to the short-chain dehydrogenases/reductases (SDR) family.</text>
</comment>
<dbReference type="OrthoDB" id="7064009at2"/>
<dbReference type="InterPro" id="IPR002347">
    <property type="entry name" value="SDR_fam"/>
</dbReference>
<dbReference type="PRINTS" id="PR00080">
    <property type="entry name" value="SDRFAMILY"/>
</dbReference>
<dbReference type="Proteomes" id="UP000188836">
    <property type="component" value="Unassembled WGS sequence"/>
</dbReference>
<dbReference type="Gene3D" id="3.40.50.720">
    <property type="entry name" value="NAD(P)-binding Rossmann-like Domain"/>
    <property type="match status" value="1"/>
</dbReference>
<dbReference type="InterPro" id="IPR036291">
    <property type="entry name" value="NAD(P)-bd_dom_sf"/>
</dbReference>
<dbReference type="RefSeq" id="WP_077116473.1">
    <property type="nucleotide sequence ID" value="NZ_LOKT01000002.1"/>
</dbReference>
<dbReference type="PROSITE" id="PS00061">
    <property type="entry name" value="ADH_SHORT"/>
    <property type="match status" value="1"/>
</dbReference>
<dbReference type="InterPro" id="IPR020904">
    <property type="entry name" value="Sc_DH/Rdtase_CS"/>
</dbReference>
<dbReference type="PANTHER" id="PTHR24321">
    <property type="entry name" value="DEHYDROGENASES, SHORT CHAIN"/>
    <property type="match status" value="1"/>
</dbReference>
<accession>A0A1W0B2W9</accession>